<comment type="cofactor">
    <cofactor evidence="1">
        <name>pyridoxal 5'-phosphate</name>
        <dbReference type="ChEBI" id="CHEBI:597326"/>
    </cofactor>
</comment>
<dbReference type="GO" id="GO:0047536">
    <property type="term" value="F:2-aminoadipate transaminase activity"/>
    <property type="evidence" value="ECO:0007669"/>
    <property type="project" value="UniProtKB-EC"/>
</dbReference>
<dbReference type="InterPro" id="IPR015422">
    <property type="entry name" value="PyrdxlP-dep_Trfase_small"/>
</dbReference>
<organism evidence="8 9">
    <name type="scientific">Paraburkholderia humisilvae</name>
    <dbReference type="NCBI Taxonomy" id="627669"/>
    <lineage>
        <taxon>Bacteria</taxon>
        <taxon>Pseudomonadati</taxon>
        <taxon>Pseudomonadota</taxon>
        <taxon>Betaproteobacteria</taxon>
        <taxon>Burkholderiales</taxon>
        <taxon>Burkholderiaceae</taxon>
        <taxon>Paraburkholderia</taxon>
    </lineage>
</organism>
<protein>
    <submittedName>
        <fullName evidence="8">2-aminoadipate transaminase</fullName>
        <ecNumber evidence="8">2.6.1.39</ecNumber>
    </submittedName>
</protein>
<dbReference type="GO" id="GO:0030170">
    <property type="term" value="F:pyridoxal phosphate binding"/>
    <property type="evidence" value="ECO:0007669"/>
    <property type="project" value="InterPro"/>
</dbReference>
<dbReference type="Proteomes" id="UP000494363">
    <property type="component" value="Unassembled WGS sequence"/>
</dbReference>
<keyword evidence="4 8" id="KW-0032">Aminotransferase</keyword>
<evidence type="ECO:0000256" key="3">
    <source>
        <dbReference type="ARBA" id="ARBA00011738"/>
    </source>
</evidence>
<dbReference type="InterPro" id="IPR004839">
    <property type="entry name" value="Aminotransferase_I/II_large"/>
</dbReference>
<dbReference type="Gene3D" id="3.90.1150.10">
    <property type="entry name" value="Aspartate Aminotransferase, domain 1"/>
    <property type="match status" value="1"/>
</dbReference>
<dbReference type="SUPFAM" id="SSF53383">
    <property type="entry name" value="PLP-dependent transferases"/>
    <property type="match status" value="1"/>
</dbReference>
<dbReference type="PANTHER" id="PTHR42790:SF19">
    <property type="entry name" value="KYNURENINE_ALPHA-AMINOADIPATE AMINOTRANSFERASE, MITOCHONDRIAL"/>
    <property type="match status" value="1"/>
</dbReference>
<keyword evidence="5 8" id="KW-0808">Transferase</keyword>
<evidence type="ECO:0000313" key="8">
    <source>
        <dbReference type="EMBL" id="CAB3771134.1"/>
    </source>
</evidence>
<keyword evidence="6" id="KW-0663">Pyridoxal phosphate</keyword>
<gene>
    <name evidence="8" type="primary">lysN_1</name>
    <name evidence="8" type="ORF">LMG29542_06540</name>
</gene>
<dbReference type="PANTHER" id="PTHR42790">
    <property type="entry name" value="AMINOTRANSFERASE"/>
    <property type="match status" value="1"/>
</dbReference>
<comment type="subunit">
    <text evidence="3">Homodimer.</text>
</comment>
<reference evidence="8 9" key="1">
    <citation type="submission" date="2020-04" db="EMBL/GenBank/DDBJ databases">
        <authorList>
            <person name="De Canck E."/>
        </authorList>
    </citation>
    <scope>NUCLEOTIDE SEQUENCE [LARGE SCALE GENOMIC DNA]</scope>
    <source>
        <strain evidence="8 9">LMG 29542</strain>
    </source>
</reference>
<dbReference type="RefSeq" id="WP_175231956.1">
    <property type="nucleotide sequence ID" value="NZ_CADIKH010000050.1"/>
</dbReference>
<evidence type="ECO:0000256" key="6">
    <source>
        <dbReference type="ARBA" id="ARBA00022898"/>
    </source>
</evidence>
<dbReference type="EC" id="2.6.1.39" evidence="8"/>
<comment type="similarity">
    <text evidence="2">Belongs to the class-I pyridoxal-phosphate-dependent aminotransferase family.</text>
</comment>
<dbReference type="GO" id="GO:1901605">
    <property type="term" value="P:alpha-amino acid metabolic process"/>
    <property type="evidence" value="ECO:0007669"/>
    <property type="project" value="TreeGrafter"/>
</dbReference>
<dbReference type="InterPro" id="IPR015421">
    <property type="entry name" value="PyrdxlP-dep_Trfase_major"/>
</dbReference>
<evidence type="ECO:0000256" key="5">
    <source>
        <dbReference type="ARBA" id="ARBA00022679"/>
    </source>
</evidence>
<feature type="domain" description="Aminotransferase class I/classII large" evidence="7">
    <location>
        <begin position="59"/>
        <end position="390"/>
    </location>
</feature>
<evidence type="ECO:0000256" key="4">
    <source>
        <dbReference type="ARBA" id="ARBA00022576"/>
    </source>
</evidence>
<evidence type="ECO:0000256" key="1">
    <source>
        <dbReference type="ARBA" id="ARBA00001933"/>
    </source>
</evidence>
<evidence type="ECO:0000256" key="2">
    <source>
        <dbReference type="ARBA" id="ARBA00007441"/>
    </source>
</evidence>
<dbReference type="FunFam" id="3.40.640.10:FF:000053">
    <property type="entry name" value="Aminotransferase, class I"/>
    <property type="match status" value="1"/>
</dbReference>
<evidence type="ECO:0000313" key="9">
    <source>
        <dbReference type="Proteomes" id="UP000494363"/>
    </source>
</evidence>
<dbReference type="InterPro" id="IPR015424">
    <property type="entry name" value="PyrdxlP-dep_Trfase"/>
</dbReference>
<dbReference type="EMBL" id="CADIKH010000050">
    <property type="protein sequence ID" value="CAB3771134.1"/>
    <property type="molecule type" value="Genomic_DNA"/>
</dbReference>
<proteinExistence type="inferred from homology"/>
<accession>A0A6J5EYF6</accession>
<dbReference type="AlphaFoldDB" id="A0A6J5EYF6"/>
<dbReference type="Pfam" id="PF00155">
    <property type="entry name" value="Aminotran_1_2"/>
    <property type="match status" value="1"/>
</dbReference>
<sequence>MDQSDLSTVSARSWQLSERARKLTSSAIREILKVTERPEVISFAGGLPAPVTFPAEQMRAASDRILRDAPAAALQYSATEGYMPLREWIAARYSQGNVQIRPSQVLITTGSQQALDLLGKVLVCPQSPVLVETPTYLGALQSFSLYEPRYVQVPTDDAGLIPAALTPDLTAGARLLYAQPNFQNPTGRRLPVERRRALAAFAQNAAFPIVEDDPYGALDYRGEPLPTLLSMAPDHIVHLGSFSKVLAPGLRVGYIIAPEELHFKLVQAKQATDLHTPSFTQRIVHEVVKDGFLDTHVPTIRALYRDQCAAMLAALERYMPEGVTWTRPEGGMFVWVELPAAIDTMKLLEEAVAQNVAFVPGAPFFANEAQRNTLRLSFVTVPPEKIDAGIACLAALVRARI</sequence>
<dbReference type="InterPro" id="IPR050859">
    <property type="entry name" value="Class-I_PLP-dep_aminotransf"/>
</dbReference>
<dbReference type="CDD" id="cd00609">
    <property type="entry name" value="AAT_like"/>
    <property type="match status" value="1"/>
</dbReference>
<evidence type="ECO:0000259" key="7">
    <source>
        <dbReference type="Pfam" id="PF00155"/>
    </source>
</evidence>
<dbReference type="Gene3D" id="3.40.640.10">
    <property type="entry name" value="Type I PLP-dependent aspartate aminotransferase-like (Major domain)"/>
    <property type="match status" value="1"/>
</dbReference>
<name>A0A6J5EYF6_9BURK</name>
<keyword evidence="9" id="KW-1185">Reference proteome</keyword>